<dbReference type="EC" id="3.1.-.-" evidence="14"/>
<dbReference type="PANTHER" id="PTHR30591">
    <property type="entry name" value="RECBCD ENZYME SUBUNIT RECC"/>
    <property type="match status" value="1"/>
</dbReference>
<keyword evidence="9 14" id="KW-0067">ATP-binding</keyword>
<dbReference type="GO" id="GO:0004386">
    <property type="term" value="F:helicase activity"/>
    <property type="evidence" value="ECO:0007669"/>
    <property type="project" value="UniProtKB-KW"/>
</dbReference>
<dbReference type="InterPro" id="IPR049035">
    <property type="entry name" value="ADDB_N"/>
</dbReference>
<keyword evidence="10 14" id="KW-0408">Iron</keyword>
<evidence type="ECO:0000256" key="9">
    <source>
        <dbReference type="ARBA" id="ARBA00022840"/>
    </source>
</evidence>
<dbReference type="PROSITE" id="PS51217">
    <property type="entry name" value="UVRD_HELICASE_CTER"/>
    <property type="match status" value="1"/>
</dbReference>
<dbReference type="SUPFAM" id="SSF52540">
    <property type="entry name" value="P-loop containing nucleoside triphosphate hydrolases"/>
    <property type="match status" value="2"/>
</dbReference>
<evidence type="ECO:0000313" key="17">
    <source>
        <dbReference type="Proteomes" id="UP000010847"/>
    </source>
</evidence>
<comment type="similarity">
    <text evidence="14">Belongs to the helicase family. AddB/RexB type 1 subfamily.</text>
</comment>
<evidence type="ECO:0000256" key="6">
    <source>
        <dbReference type="ARBA" id="ARBA00022801"/>
    </source>
</evidence>
<dbReference type="Pfam" id="PF12705">
    <property type="entry name" value="PDDEXK_1"/>
    <property type="match status" value="1"/>
</dbReference>
<proteinExistence type="inferred from homology"/>
<comment type="cofactor">
    <cofactor evidence="14">
        <name>Mg(2+)</name>
        <dbReference type="ChEBI" id="CHEBI:18420"/>
    </cofactor>
</comment>
<keyword evidence="8 14" id="KW-0269">Exonuclease</keyword>
<accession>W0ECC4</accession>
<keyword evidence="4 14" id="KW-0547">Nucleotide-binding</keyword>
<reference evidence="16 17" key="1">
    <citation type="submission" date="2013-12" db="EMBL/GenBank/DDBJ databases">
        <authorList>
            <consortium name="DOE Joint Genome Institute"/>
            <person name="Smidt H."/>
            <person name="Huntemann M."/>
            <person name="Han J."/>
            <person name="Chen A."/>
            <person name="Kyrpides N."/>
            <person name="Mavromatis K."/>
            <person name="Markowitz V."/>
            <person name="Palaniappan K."/>
            <person name="Ivanova N."/>
            <person name="Schaumberg A."/>
            <person name="Pati A."/>
            <person name="Liolios K."/>
            <person name="Nordberg H.P."/>
            <person name="Cantor M.N."/>
            <person name="Hua S.X."/>
            <person name="Woyke T."/>
        </authorList>
    </citation>
    <scope>NUCLEOTIDE SEQUENCE [LARGE SCALE GENOMIC DNA]</scope>
    <source>
        <strain evidence="17">DSM 15288</strain>
    </source>
</reference>
<dbReference type="GO" id="GO:0000724">
    <property type="term" value="P:double-strand break repair via homologous recombination"/>
    <property type="evidence" value="ECO:0007669"/>
    <property type="project" value="UniProtKB-UniRule"/>
</dbReference>
<dbReference type="eggNOG" id="COG3857">
    <property type="taxonomic scope" value="Bacteria"/>
</dbReference>
<dbReference type="KEGG" id="dmt:DESME_07115"/>
<dbReference type="InterPro" id="IPR011604">
    <property type="entry name" value="PDDEXK-like_dom_sf"/>
</dbReference>
<dbReference type="GO" id="GO:0046872">
    <property type="term" value="F:metal ion binding"/>
    <property type="evidence" value="ECO:0007669"/>
    <property type="project" value="UniProtKB-KW"/>
</dbReference>
<dbReference type="GO" id="GO:0005524">
    <property type="term" value="F:ATP binding"/>
    <property type="evidence" value="ECO:0007669"/>
    <property type="project" value="UniProtKB-UniRule"/>
</dbReference>
<dbReference type="NCBIfam" id="TIGR02773">
    <property type="entry name" value="addB_Gpos"/>
    <property type="match status" value="1"/>
</dbReference>
<evidence type="ECO:0000256" key="2">
    <source>
        <dbReference type="ARBA" id="ARBA00022722"/>
    </source>
</evidence>
<dbReference type="Gene3D" id="3.40.50.300">
    <property type="entry name" value="P-loop containing nucleotide triphosphate hydrolases"/>
    <property type="match status" value="4"/>
</dbReference>
<evidence type="ECO:0000256" key="11">
    <source>
        <dbReference type="ARBA" id="ARBA00023014"/>
    </source>
</evidence>
<keyword evidence="6 14" id="KW-0378">Hydrolase</keyword>
<keyword evidence="13 14" id="KW-0234">DNA repair</keyword>
<feature type="binding site" evidence="14">
    <location>
        <position position="1163"/>
    </location>
    <ligand>
        <name>[4Fe-4S] cluster</name>
        <dbReference type="ChEBI" id="CHEBI:49883"/>
    </ligand>
</feature>
<evidence type="ECO:0000313" key="16">
    <source>
        <dbReference type="EMBL" id="AHF06859.1"/>
    </source>
</evidence>
<dbReference type="InterPro" id="IPR038726">
    <property type="entry name" value="PDDEXK_AddAB-type"/>
</dbReference>
<keyword evidence="11 14" id="KW-0411">Iron-sulfur</keyword>
<dbReference type="Pfam" id="PF21445">
    <property type="entry name" value="ADDB_N"/>
    <property type="match status" value="1"/>
</dbReference>
<feature type="binding site" evidence="14">
    <location>
        <position position="811"/>
    </location>
    <ligand>
        <name>[4Fe-4S] cluster</name>
        <dbReference type="ChEBI" id="CHEBI:49883"/>
    </ligand>
</feature>
<keyword evidence="1 14" id="KW-0004">4Fe-4S</keyword>
<feature type="binding site" evidence="14">
    <location>
        <position position="1157"/>
    </location>
    <ligand>
        <name>[4Fe-4S] cluster</name>
        <dbReference type="ChEBI" id="CHEBI:49883"/>
    </ligand>
</feature>
<keyword evidence="5 14" id="KW-0227">DNA damage</keyword>
<evidence type="ECO:0000256" key="14">
    <source>
        <dbReference type="HAMAP-Rule" id="MF_01452"/>
    </source>
</evidence>
<evidence type="ECO:0000256" key="13">
    <source>
        <dbReference type="ARBA" id="ARBA00023204"/>
    </source>
</evidence>
<gene>
    <name evidence="14" type="primary">addB</name>
    <name evidence="16" type="ORF">DESME_07115</name>
</gene>
<keyword evidence="17" id="KW-1185">Reference proteome</keyword>
<dbReference type="Pfam" id="PF13361">
    <property type="entry name" value="UvrD_C"/>
    <property type="match status" value="1"/>
</dbReference>
<evidence type="ECO:0000259" key="15">
    <source>
        <dbReference type="PROSITE" id="PS51217"/>
    </source>
</evidence>
<comment type="subunit">
    <text evidence="14">Heterodimer of AddA and AddB.</text>
</comment>
<evidence type="ECO:0000256" key="8">
    <source>
        <dbReference type="ARBA" id="ARBA00022839"/>
    </source>
</evidence>
<feature type="binding site" evidence="14">
    <location>
        <position position="1154"/>
    </location>
    <ligand>
        <name>[4Fe-4S] cluster</name>
        <dbReference type="ChEBI" id="CHEBI:49883"/>
    </ligand>
</feature>
<name>W0ECC4_9FIRM</name>
<keyword evidence="12 14" id="KW-0238">DNA-binding</keyword>
<evidence type="ECO:0000256" key="1">
    <source>
        <dbReference type="ARBA" id="ARBA00022485"/>
    </source>
</evidence>
<dbReference type="Proteomes" id="UP000010847">
    <property type="component" value="Chromosome"/>
</dbReference>
<organism evidence="16 17">
    <name type="scientific">Desulfitobacterium metallireducens DSM 15288</name>
    <dbReference type="NCBI Taxonomy" id="871968"/>
    <lineage>
        <taxon>Bacteria</taxon>
        <taxon>Bacillati</taxon>
        <taxon>Bacillota</taxon>
        <taxon>Clostridia</taxon>
        <taxon>Eubacteriales</taxon>
        <taxon>Desulfitobacteriaceae</taxon>
        <taxon>Desulfitobacterium</taxon>
    </lineage>
</organism>
<dbReference type="GO" id="GO:0051539">
    <property type="term" value="F:4 iron, 4 sulfur cluster binding"/>
    <property type="evidence" value="ECO:0007669"/>
    <property type="project" value="UniProtKB-KW"/>
</dbReference>
<dbReference type="STRING" id="871968.DESME_07115"/>
<evidence type="ECO:0000256" key="5">
    <source>
        <dbReference type="ARBA" id="ARBA00022763"/>
    </source>
</evidence>
<feature type="domain" description="UvrD-like helicase C-terminal" evidence="15">
    <location>
        <begin position="287"/>
        <end position="613"/>
    </location>
</feature>
<evidence type="ECO:0000256" key="7">
    <source>
        <dbReference type="ARBA" id="ARBA00022806"/>
    </source>
</evidence>
<comment type="miscellaneous">
    <text evidence="14">Despite having conserved helicase domains, this subunit does not have helicase activity.</text>
</comment>
<dbReference type="GO" id="GO:0008409">
    <property type="term" value="F:5'-3' exonuclease activity"/>
    <property type="evidence" value="ECO:0007669"/>
    <property type="project" value="UniProtKB-UniRule"/>
</dbReference>
<dbReference type="InterPro" id="IPR027417">
    <property type="entry name" value="P-loop_NTPase"/>
</dbReference>
<dbReference type="HAMAP" id="MF_01452">
    <property type="entry name" value="AddB_type1"/>
    <property type="match status" value="1"/>
</dbReference>
<keyword evidence="3 14" id="KW-0479">Metal-binding</keyword>
<evidence type="ECO:0000256" key="3">
    <source>
        <dbReference type="ARBA" id="ARBA00022723"/>
    </source>
</evidence>
<dbReference type="HOGENOM" id="CLU_007838_0_0_9"/>
<comment type="function">
    <text evidence="14">The heterodimer acts as both an ATP-dependent DNA helicase and an ATP-dependent, dual-direction single-stranded exonuclease. Recognizes the chi site generating a DNA molecule suitable for the initiation of homologous recombination. The AddB subunit has 5' -&gt; 3' nuclease activity but not helicase activity.</text>
</comment>
<evidence type="ECO:0000256" key="12">
    <source>
        <dbReference type="ARBA" id="ARBA00023125"/>
    </source>
</evidence>
<dbReference type="AlphaFoldDB" id="W0ECC4"/>
<keyword evidence="7 14" id="KW-0347">Helicase</keyword>
<evidence type="ECO:0000256" key="10">
    <source>
        <dbReference type="ARBA" id="ARBA00023004"/>
    </source>
</evidence>
<dbReference type="PANTHER" id="PTHR30591:SF1">
    <property type="entry name" value="RECBCD ENZYME SUBUNIT RECC"/>
    <property type="match status" value="1"/>
</dbReference>
<dbReference type="EMBL" id="CP007032">
    <property type="protein sequence ID" value="AHF06859.1"/>
    <property type="molecule type" value="Genomic_DNA"/>
</dbReference>
<evidence type="ECO:0000256" key="4">
    <source>
        <dbReference type="ARBA" id="ARBA00022741"/>
    </source>
</evidence>
<dbReference type="InterPro" id="IPR014140">
    <property type="entry name" value="DNA_helicase_suAddB"/>
</dbReference>
<comment type="cofactor">
    <cofactor evidence="14">
        <name>[4Fe-4S] cluster</name>
        <dbReference type="ChEBI" id="CHEBI:49883"/>
    </cofactor>
    <text evidence="14">Binds 1 [4Fe-4S] cluster.</text>
</comment>
<protein>
    <recommendedName>
        <fullName evidence="14">ATP-dependent helicase/deoxyribonuclease subunit B</fullName>
        <ecNumber evidence="14">3.1.-.-</ecNumber>
    </recommendedName>
    <alternativeName>
        <fullName evidence="14">ATP-dependent helicase/nuclease subunit AddB</fullName>
    </alternativeName>
</protein>
<sequence length="1223" mass="139678">MSIQFIFGRAGTGKSTYCLEEIAKEIKRDPLGAPLVLLVPEQATHQMEMRLAKIPELGGILRAQVLSFRRLGWRIFSETGGGQKTILGEMGKRMLLRRLLLQYKPQLQIFARSATRPGMADLLAQMIREFKIYRVTPKDLRSILDLNSSLTQKLQELALLYDGFNQALGCNILDPDDELEIVALKIPSSPSLQNSTVWIDGFKGFTPQELYVVEYILRTVQDVIITLPLDPVFIHRQASYSFTPDEGIFKHGEEFFSGPWRTYQSLIRVARETSTPILDPIFLEKTHRFRNPKLSFLEKHYFTYPTLSYPENGEEIADEGFQGIRLFSAVNRREEVHGVARELRRLAREEGLRWLNMAVVTRDLSVYQETIQHVFNEYDLPFFLDSKRPILHHPLLELLMSALEVAQKDWAYEPLFRSLKTGFFSLAQDSLDRLENYCLAYGIRGEAWTAGKEWNYKSRWRAGDQKDQLLADKENEICINDARQIVLSSLQSFVEAVTSFEPLPSDDLKRISVRTVTEALYNLLIHLNVPESLDHWAEEARDSGNLAEARLQEQIWDAVIEVLDEMITGLGEESLELQDYALILSSGLENLKLGLIPPGLDQILVGSLDRSRNPEIRVLFLLGANEGILPARPASDGVLDSDEREQLEQLGMSLAPKGKAQLYEEQFFIYTGLTLARDRLYVSYPLTDEEGKGLTISPVVTRLRTLFSELHEQYIGNLDNDLEQLSHPQPLLPAYATQLLQLRQHKALSPMWQAVQEWYKNASGYQWQVKLLEAGVLAENYEEKLSNRLARRLYGKRLLASVSRLEEFARCPFAHYSKYGLKLKERPIYQLASPDMGRFFHAVLRDFAEKVQHEKLDWGAMSKEDSWNIVSELAEIIAPRLQNEILLSNARYRYLKHKLKRTVHHAVRVLGEHAQKGSFVPIQLEVPFGPDKVLPGIEVPLQDGNSLLLRGQIDRVDAAVLDGKVYLRILDYKSRQKHVSLDHIYYGLDLQLLAYLDAALQGAEVLLETLPSKQVESSEQIESSNPQSLEMLPVSPAGFLYFPVIEPQLDSKTLLSTEEVEAKRITAVKVKGFLLANRQVLEAMDQTLSTGQSDLLGIKLTKTMEFRKNANVLTNDQFSLLREHLHTYLQNSGEEILSGNIAISPYRQGKENACQYCEFKPVCHFDSFLPENQYRDLRALSDPEVWDIMDLNSKITITETTTHSPELNWLGDDFSEKVDEKHE</sequence>
<dbReference type="GO" id="GO:0003690">
    <property type="term" value="F:double-stranded DNA binding"/>
    <property type="evidence" value="ECO:0007669"/>
    <property type="project" value="UniProtKB-UniRule"/>
</dbReference>
<keyword evidence="2 14" id="KW-0540">Nuclease</keyword>
<dbReference type="Gene3D" id="3.90.320.10">
    <property type="match status" value="1"/>
</dbReference>
<dbReference type="InterPro" id="IPR014017">
    <property type="entry name" value="DNA_helicase_UvrD-like_C"/>
</dbReference>